<dbReference type="Proteomes" id="UP000318065">
    <property type="component" value="Chromosome"/>
</dbReference>
<dbReference type="OrthoDB" id="9842825at2"/>
<reference evidence="1" key="1">
    <citation type="journal article" date="2019" name="Microbiol. Resour. Announc.">
        <title>Complete Genome Sequence of Rubrobacter xylanophilus Strain AA3-22, Isolated from Arima Onsen in Japan.</title>
        <authorList>
            <person name="Tomariguchi N."/>
            <person name="Miyazaki K."/>
        </authorList>
    </citation>
    <scope>NUCLEOTIDE SEQUENCE [LARGE SCALE GENOMIC DNA]</scope>
    <source>
        <strain evidence="1">AA3-22</strain>
    </source>
</reference>
<evidence type="ECO:0000313" key="2">
    <source>
        <dbReference type="Proteomes" id="UP000318065"/>
    </source>
</evidence>
<protein>
    <submittedName>
        <fullName evidence="1">Uncharacterized protein</fullName>
    </submittedName>
</protein>
<evidence type="ECO:0000313" key="1">
    <source>
        <dbReference type="EMBL" id="BBL78645.1"/>
    </source>
</evidence>
<sequence>MRGSSSSASGLLLGVWSRRGELLGSIQVGGGGEVPADPGAMHAGWRDGAEELSLVAFPFPGGWRIRLRESWRGAEKILWIAPFDEEEESRIGLFDERELRVVFPELLREARDAGMGGLLHRALRGKVGRRSLAEAGKGVAGG</sequence>
<keyword evidence="2" id="KW-1185">Reference proteome</keyword>
<organism evidence="1 2">
    <name type="scientific">Rubrobacter xylanophilus</name>
    <dbReference type="NCBI Taxonomy" id="49319"/>
    <lineage>
        <taxon>Bacteria</taxon>
        <taxon>Bacillati</taxon>
        <taxon>Actinomycetota</taxon>
        <taxon>Rubrobacteria</taxon>
        <taxon>Rubrobacterales</taxon>
        <taxon>Rubrobacteraceae</taxon>
        <taxon>Rubrobacter</taxon>
    </lineage>
</organism>
<accession>A0A510HHA7</accession>
<gene>
    <name evidence="1" type="ORF">RxyAA322_04990</name>
</gene>
<dbReference type="EMBL" id="AP019791">
    <property type="protein sequence ID" value="BBL78645.1"/>
    <property type="molecule type" value="Genomic_DNA"/>
</dbReference>
<name>A0A510HHA7_9ACTN</name>
<dbReference type="RefSeq" id="WP_143526765.1">
    <property type="nucleotide sequence ID" value="NZ_AP019791.1"/>
</dbReference>
<proteinExistence type="predicted"/>
<dbReference type="AlphaFoldDB" id="A0A510HHA7"/>